<accession>A0A815NDP1</accession>
<evidence type="ECO:0000313" key="5">
    <source>
        <dbReference type="Proteomes" id="UP000663852"/>
    </source>
</evidence>
<dbReference type="PROSITE" id="PS50229">
    <property type="entry name" value="WH1"/>
    <property type="match status" value="1"/>
</dbReference>
<dbReference type="InterPro" id="IPR011993">
    <property type="entry name" value="PH-like_dom_sf"/>
</dbReference>
<dbReference type="EMBL" id="CAJNOJ010000392">
    <property type="protein sequence ID" value="CAF1430576.1"/>
    <property type="molecule type" value="Genomic_DNA"/>
</dbReference>
<gene>
    <name evidence="4" type="ORF">EDS130_LOCUS38175</name>
</gene>
<evidence type="ECO:0000256" key="1">
    <source>
        <dbReference type="SAM" id="Coils"/>
    </source>
</evidence>
<dbReference type="OrthoDB" id="9983798at2759"/>
<dbReference type="Gene3D" id="2.30.29.30">
    <property type="entry name" value="Pleckstrin-homology domain (PH domain)/Phosphotyrosine-binding domain (PTB)"/>
    <property type="match status" value="1"/>
</dbReference>
<feature type="domain" description="WH1" evidence="3">
    <location>
        <begin position="5"/>
        <end position="117"/>
    </location>
</feature>
<reference evidence="4" key="1">
    <citation type="submission" date="2021-02" db="EMBL/GenBank/DDBJ databases">
        <authorList>
            <person name="Nowell W R."/>
        </authorList>
    </citation>
    <scope>NUCLEOTIDE SEQUENCE</scope>
</reference>
<evidence type="ECO:0000256" key="2">
    <source>
        <dbReference type="SAM" id="MobiDB-lite"/>
    </source>
</evidence>
<dbReference type="GO" id="GO:0035256">
    <property type="term" value="F:G protein-coupled glutamate receptor binding"/>
    <property type="evidence" value="ECO:0007669"/>
    <property type="project" value="InterPro"/>
</dbReference>
<protein>
    <recommendedName>
        <fullName evidence="3">WH1 domain-containing protein</fullName>
    </recommendedName>
</protein>
<dbReference type="PANTHER" id="PTHR10918">
    <property type="entry name" value="HOMER"/>
    <property type="match status" value="1"/>
</dbReference>
<sequence length="352" mass="40966">MHLNTNMGVQAPLYTCKAIIFQVDPETRKSWNQLSTGAVNVQIFYDSVKNVYRIISVDGSKILINTVITSRMNFTKTSEKFCQWVDSKANQVYGLGFANEFELTRFINKFITIKEASRNTVRSHSLNVRRISRSETDWSTKSSGSDRSMHLKQENAHLKLALAQSSNNAKVWQEELEILRNNNTKLTTALQESHANVEEWKRQLQFYREECSRLRQMICTPHSSDHEQVNDAKETKNRLNDIEFHNKQQEQKISQLESQIQRYTMQINSLKDRLSRSETINQDLRSQLHQRTVSNSASSRTPSRSPHRNLQQLSRLRDIFETKSNDFNQTISAQCQDLQRLCSQITQVISEF</sequence>
<dbReference type="Proteomes" id="UP000663852">
    <property type="component" value="Unassembled WGS sequence"/>
</dbReference>
<dbReference type="InterPro" id="IPR000697">
    <property type="entry name" value="WH1/EVH1_dom"/>
</dbReference>
<dbReference type="SMART" id="SM00461">
    <property type="entry name" value="WH1"/>
    <property type="match status" value="1"/>
</dbReference>
<dbReference type="SUPFAM" id="SSF50729">
    <property type="entry name" value="PH domain-like"/>
    <property type="match status" value="1"/>
</dbReference>
<feature type="compositionally biased region" description="Low complexity" evidence="2">
    <location>
        <begin position="294"/>
        <end position="304"/>
    </location>
</feature>
<evidence type="ECO:0000259" key="3">
    <source>
        <dbReference type="PROSITE" id="PS50229"/>
    </source>
</evidence>
<dbReference type="InterPro" id="IPR045027">
    <property type="entry name" value="Homer"/>
</dbReference>
<evidence type="ECO:0000313" key="4">
    <source>
        <dbReference type="EMBL" id="CAF1430576.1"/>
    </source>
</evidence>
<name>A0A815NDP1_ADIRI</name>
<proteinExistence type="predicted"/>
<dbReference type="Pfam" id="PF00568">
    <property type="entry name" value="WH1"/>
    <property type="match status" value="1"/>
</dbReference>
<keyword evidence="1" id="KW-0175">Coiled coil</keyword>
<organism evidence="4 5">
    <name type="scientific">Adineta ricciae</name>
    <name type="common">Rotifer</name>
    <dbReference type="NCBI Taxonomy" id="249248"/>
    <lineage>
        <taxon>Eukaryota</taxon>
        <taxon>Metazoa</taxon>
        <taxon>Spiralia</taxon>
        <taxon>Gnathifera</taxon>
        <taxon>Rotifera</taxon>
        <taxon>Eurotatoria</taxon>
        <taxon>Bdelloidea</taxon>
        <taxon>Adinetida</taxon>
        <taxon>Adinetidae</taxon>
        <taxon>Adineta</taxon>
    </lineage>
</organism>
<feature type="region of interest" description="Disordered" evidence="2">
    <location>
        <begin position="289"/>
        <end position="311"/>
    </location>
</feature>
<comment type="caution">
    <text evidence="4">The sequence shown here is derived from an EMBL/GenBank/DDBJ whole genome shotgun (WGS) entry which is preliminary data.</text>
</comment>
<feature type="coiled-coil region" evidence="1">
    <location>
        <begin position="162"/>
        <end position="287"/>
    </location>
</feature>
<dbReference type="AlphaFoldDB" id="A0A815NDP1"/>